<dbReference type="GO" id="GO:0005886">
    <property type="term" value="C:plasma membrane"/>
    <property type="evidence" value="ECO:0007669"/>
    <property type="project" value="UniProtKB-SubCell"/>
</dbReference>
<sequence>MQSAVKVFRIAPLSAKIGLLIITAYAVVAIFAPWIAPYSETSIVGSSYELWSDEFIFG</sequence>
<keyword evidence="1" id="KW-0812">Transmembrane</keyword>
<name>A0A383EPW5_9ZZZZ</name>
<dbReference type="EMBL" id="UINC01227558">
    <property type="protein sequence ID" value="SVE58493.1"/>
    <property type="molecule type" value="Genomic_DNA"/>
</dbReference>
<proteinExistence type="predicted"/>
<dbReference type="AlphaFoldDB" id="A0A383EPW5"/>
<evidence type="ECO:0000259" key="2">
    <source>
        <dbReference type="Pfam" id="PF12911"/>
    </source>
</evidence>
<protein>
    <recommendedName>
        <fullName evidence="2">Oligopeptide transport permease C-like N-terminal domain-containing protein</fullName>
    </recommendedName>
</protein>
<organism evidence="3">
    <name type="scientific">marine metagenome</name>
    <dbReference type="NCBI Taxonomy" id="408172"/>
    <lineage>
        <taxon>unclassified sequences</taxon>
        <taxon>metagenomes</taxon>
        <taxon>ecological metagenomes</taxon>
    </lineage>
</organism>
<keyword evidence="1" id="KW-0472">Membrane</keyword>
<keyword evidence="1" id="KW-1133">Transmembrane helix</keyword>
<feature type="domain" description="Oligopeptide transport permease C-like N-terminal" evidence="2">
    <location>
        <begin position="15"/>
        <end position="40"/>
    </location>
</feature>
<feature type="transmembrane region" description="Helical" evidence="1">
    <location>
        <begin position="17"/>
        <end position="36"/>
    </location>
</feature>
<feature type="non-terminal residue" evidence="3">
    <location>
        <position position="58"/>
    </location>
</feature>
<gene>
    <name evidence="3" type="ORF">METZ01_LOCUS511347</name>
</gene>
<reference evidence="3" key="1">
    <citation type="submission" date="2018-05" db="EMBL/GenBank/DDBJ databases">
        <authorList>
            <person name="Lanie J.A."/>
            <person name="Ng W.-L."/>
            <person name="Kazmierczak K.M."/>
            <person name="Andrzejewski T.M."/>
            <person name="Davidsen T.M."/>
            <person name="Wayne K.J."/>
            <person name="Tettelin H."/>
            <person name="Glass J.I."/>
            <person name="Rusch D."/>
            <person name="Podicherti R."/>
            <person name="Tsui H.-C.T."/>
            <person name="Winkler M.E."/>
        </authorList>
    </citation>
    <scope>NUCLEOTIDE SEQUENCE</scope>
</reference>
<dbReference type="InterPro" id="IPR025966">
    <property type="entry name" value="OppC_N"/>
</dbReference>
<evidence type="ECO:0000313" key="3">
    <source>
        <dbReference type="EMBL" id="SVE58493.1"/>
    </source>
</evidence>
<evidence type="ECO:0000256" key="1">
    <source>
        <dbReference type="SAM" id="Phobius"/>
    </source>
</evidence>
<dbReference type="Pfam" id="PF12911">
    <property type="entry name" value="OppC_N"/>
    <property type="match status" value="1"/>
</dbReference>
<accession>A0A383EPW5</accession>